<dbReference type="InterPro" id="IPR041657">
    <property type="entry name" value="HTH_17"/>
</dbReference>
<dbReference type="Proteomes" id="UP000533469">
    <property type="component" value="Unassembled WGS sequence"/>
</dbReference>
<feature type="domain" description="Helix-turn-helix" evidence="1">
    <location>
        <begin position="5"/>
        <end position="52"/>
    </location>
</feature>
<dbReference type="NCBIfam" id="TIGR01764">
    <property type="entry name" value="excise"/>
    <property type="match status" value="1"/>
</dbReference>
<dbReference type="InterPro" id="IPR010093">
    <property type="entry name" value="SinI_DNA-bd"/>
</dbReference>
<sequence length="60" mass="6425">MTVSLSIPEAVKASGIGRTTIFDMIKTGRLPAKKLGARTIILRSDLEAFVANLPSRVPSK</sequence>
<dbReference type="Pfam" id="PF12728">
    <property type="entry name" value="HTH_17"/>
    <property type="match status" value="1"/>
</dbReference>
<reference evidence="2 3" key="1">
    <citation type="submission" date="2020-08" db="EMBL/GenBank/DDBJ databases">
        <title>Genomic Encyclopedia of Type Strains, Phase IV (KMG-IV): sequencing the most valuable type-strain genomes for metagenomic binning, comparative biology and taxonomic classification.</title>
        <authorList>
            <person name="Goeker M."/>
        </authorList>
    </citation>
    <scope>NUCLEOTIDE SEQUENCE [LARGE SCALE GENOMIC DNA]</scope>
    <source>
        <strain evidence="2 3">DSM 5895</strain>
    </source>
</reference>
<protein>
    <submittedName>
        <fullName evidence="2">Excisionase family DNA binding protein</fullName>
    </submittedName>
</protein>
<dbReference type="RefSeq" id="WP_183190695.1">
    <property type="nucleotide sequence ID" value="NZ_JACICD010000006.1"/>
</dbReference>
<evidence type="ECO:0000259" key="1">
    <source>
        <dbReference type="Pfam" id="PF12728"/>
    </source>
</evidence>
<organism evidence="2 3">
    <name type="scientific">Ancylobacter tetraedralis</name>
    <dbReference type="NCBI Taxonomy" id="217068"/>
    <lineage>
        <taxon>Bacteria</taxon>
        <taxon>Pseudomonadati</taxon>
        <taxon>Pseudomonadota</taxon>
        <taxon>Alphaproteobacteria</taxon>
        <taxon>Hyphomicrobiales</taxon>
        <taxon>Xanthobacteraceae</taxon>
        <taxon>Ancylobacter</taxon>
    </lineage>
</organism>
<comment type="caution">
    <text evidence="2">The sequence shown here is derived from an EMBL/GenBank/DDBJ whole genome shotgun (WGS) entry which is preliminary data.</text>
</comment>
<evidence type="ECO:0000313" key="2">
    <source>
        <dbReference type="EMBL" id="MBB3772518.1"/>
    </source>
</evidence>
<gene>
    <name evidence="2" type="ORF">FHS55_003139</name>
</gene>
<accession>A0A839ZCS5</accession>
<dbReference type="EMBL" id="JACICD010000006">
    <property type="protein sequence ID" value="MBB3772518.1"/>
    <property type="molecule type" value="Genomic_DNA"/>
</dbReference>
<evidence type="ECO:0000313" key="3">
    <source>
        <dbReference type="Proteomes" id="UP000533469"/>
    </source>
</evidence>
<keyword evidence="3" id="KW-1185">Reference proteome</keyword>
<dbReference type="Gene3D" id="1.10.238.160">
    <property type="match status" value="1"/>
</dbReference>
<dbReference type="AlphaFoldDB" id="A0A839ZCS5"/>
<dbReference type="GO" id="GO:0003677">
    <property type="term" value="F:DNA binding"/>
    <property type="evidence" value="ECO:0007669"/>
    <property type="project" value="InterPro"/>
</dbReference>
<name>A0A839ZCS5_9HYPH</name>
<proteinExistence type="predicted"/>